<evidence type="ECO:0000313" key="2">
    <source>
        <dbReference type="Proteomes" id="UP001174677"/>
    </source>
</evidence>
<name>A0ABQ9M6B3_HEVBR</name>
<organism evidence="1 2">
    <name type="scientific">Hevea brasiliensis</name>
    <name type="common">Para rubber tree</name>
    <name type="synonym">Siphonia brasiliensis</name>
    <dbReference type="NCBI Taxonomy" id="3981"/>
    <lineage>
        <taxon>Eukaryota</taxon>
        <taxon>Viridiplantae</taxon>
        <taxon>Streptophyta</taxon>
        <taxon>Embryophyta</taxon>
        <taxon>Tracheophyta</taxon>
        <taxon>Spermatophyta</taxon>
        <taxon>Magnoliopsida</taxon>
        <taxon>eudicotyledons</taxon>
        <taxon>Gunneridae</taxon>
        <taxon>Pentapetalae</taxon>
        <taxon>rosids</taxon>
        <taxon>fabids</taxon>
        <taxon>Malpighiales</taxon>
        <taxon>Euphorbiaceae</taxon>
        <taxon>Crotonoideae</taxon>
        <taxon>Micrandreae</taxon>
        <taxon>Hevea</taxon>
    </lineage>
</organism>
<gene>
    <name evidence="1" type="ORF">P3X46_013984</name>
</gene>
<dbReference type="EMBL" id="JARPOI010000008">
    <property type="protein sequence ID" value="KAJ9175428.1"/>
    <property type="molecule type" value="Genomic_DNA"/>
</dbReference>
<accession>A0ABQ9M6B3</accession>
<comment type="caution">
    <text evidence="1">The sequence shown here is derived from an EMBL/GenBank/DDBJ whole genome shotgun (WGS) entry which is preliminary data.</text>
</comment>
<keyword evidence="2" id="KW-1185">Reference proteome</keyword>
<feature type="non-terminal residue" evidence="1">
    <location>
        <position position="128"/>
    </location>
</feature>
<proteinExistence type="predicted"/>
<reference evidence="1 2" key="1">
    <citation type="journal article" date="2023" name="Plant Biotechnol. J.">
        <title>Chromosome-level wild Hevea brasiliensis genome provides new tools for genomic-assisted breeding and valuable loci to elevate rubber yield.</title>
        <authorList>
            <person name="Cheng H."/>
            <person name="Song X."/>
            <person name="Hu Y."/>
            <person name="Wu T."/>
            <person name="Yang Q."/>
            <person name="An Z."/>
            <person name="Feng S."/>
            <person name="Deng Z."/>
            <person name="Wu W."/>
            <person name="Zeng X."/>
            <person name="Tu M."/>
            <person name="Wang X."/>
            <person name="Huang H."/>
        </authorList>
    </citation>
    <scope>NUCLEOTIDE SEQUENCE [LARGE SCALE GENOMIC DNA]</scope>
    <source>
        <strain evidence="1">MT/VB/25A 57/8</strain>
    </source>
</reference>
<sequence length="128" mass="15033">MSNNHSLRSILDANKLTGPNFLDWYRNLRIVLKQEKRLYVLEHAKPSIPPVDAPEEVLSEFIRHTDDDEQATCVMLASMSPELQRQHENMDSRTIILHLKELFDSKCRNERYEVSRELFRCKMTEGSS</sequence>
<evidence type="ECO:0008006" key="3">
    <source>
        <dbReference type="Google" id="ProtNLM"/>
    </source>
</evidence>
<protein>
    <recommendedName>
        <fullName evidence="3">Retrotransposon Copia-like N-terminal domain-containing protein</fullName>
    </recommendedName>
</protein>
<dbReference type="Proteomes" id="UP001174677">
    <property type="component" value="Chromosome 8"/>
</dbReference>
<evidence type="ECO:0000313" key="1">
    <source>
        <dbReference type="EMBL" id="KAJ9175428.1"/>
    </source>
</evidence>